<keyword evidence="1" id="KW-0472">Membrane</keyword>
<dbReference type="SUPFAM" id="SSF54523">
    <property type="entry name" value="Pili subunits"/>
    <property type="match status" value="1"/>
</dbReference>
<dbReference type="EMBL" id="BSOJ01000030">
    <property type="protein sequence ID" value="GLR27298.1"/>
    <property type="molecule type" value="Genomic_DNA"/>
</dbReference>
<evidence type="ECO:0008006" key="4">
    <source>
        <dbReference type="Google" id="ProtNLM"/>
    </source>
</evidence>
<sequence>MLKRHCYTNCLRSQQGFSLVELLIALALNLILMGGVISVLMSNQQSFRTNQAMTEVQDGSRIAFEFLGRDIRDAGLTGCGNAGRVSNVLSNGSNNGGSDWWANWSNVIQGYDDANKDPALSALAGSGPVAGSSSIQIHSVSGNAMSVLAHVGAQNQFELQTGSTAFQTGDIVMVCDPDHATLFQISSYSPATGHLIYNTGKGTWPGNCSKGLGFPTLCTVKGNSYEFGTNAQIGKLNAMDWYIGQNPLGGNSLYRASLVRVPGNQVTLSTQEMVRSVTDMQVRYLVEGADHFAKAADLKISDWALVNAVQITLTLSGTTQRAGVNGQNLKRNYTTTIALRNRTN</sequence>
<dbReference type="NCBIfam" id="TIGR02532">
    <property type="entry name" value="IV_pilin_GFxxxE"/>
    <property type="match status" value="1"/>
</dbReference>
<keyword evidence="1" id="KW-1133">Transmembrane helix</keyword>
<dbReference type="InterPro" id="IPR032092">
    <property type="entry name" value="PilW"/>
</dbReference>
<organism evidence="2 3">
    <name type="scientific">Limnobacter litoralis</name>
    <dbReference type="NCBI Taxonomy" id="481366"/>
    <lineage>
        <taxon>Bacteria</taxon>
        <taxon>Pseudomonadati</taxon>
        <taxon>Pseudomonadota</taxon>
        <taxon>Betaproteobacteria</taxon>
        <taxon>Burkholderiales</taxon>
        <taxon>Burkholderiaceae</taxon>
        <taxon>Limnobacter</taxon>
    </lineage>
</organism>
<protein>
    <recommendedName>
        <fullName evidence="4">Prepilin-type N-terminal cleavage/methylation domain-containing protein</fullName>
    </recommendedName>
</protein>
<dbReference type="Pfam" id="PF07963">
    <property type="entry name" value="N_methyl"/>
    <property type="match status" value="1"/>
</dbReference>
<gene>
    <name evidence="2" type="ORF">GCM10007875_23890</name>
</gene>
<dbReference type="InterPro" id="IPR045584">
    <property type="entry name" value="Pilin-like"/>
</dbReference>
<dbReference type="Pfam" id="PF16074">
    <property type="entry name" value="PilW"/>
    <property type="match status" value="1"/>
</dbReference>
<dbReference type="Proteomes" id="UP001156664">
    <property type="component" value="Unassembled WGS sequence"/>
</dbReference>
<accession>A0ABQ5YWK8</accession>
<comment type="caution">
    <text evidence="2">The sequence shown here is derived from an EMBL/GenBank/DDBJ whole genome shotgun (WGS) entry which is preliminary data.</text>
</comment>
<proteinExistence type="predicted"/>
<evidence type="ECO:0000313" key="2">
    <source>
        <dbReference type="EMBL" id="GLR27298.1"/>
    </source>
</evidence>
<keyword evidence="1" id="KW-0812">Transmembrane</keyword>
<evidence type="ECO:0000313" key="3">
    <source>
        <dbReference type="Proteomes" id="UP001156664"/>
    </source>
</evidence>
<keyword evidence="3" id="KW-1185">Reference proteome</keyword>
<dbReference type="InterPro" id="IPR012902">
    <property type="entry name" value="N_methyl_site"/>
</dbReference>
<name>A0ABQ5YWK8_9BURK</name>
<reference evidence="3" key="1">
    <citation type="journal article" date="2019" name="Int. J. Syst. Evol. Microbiol.">
        <title>The Global Catalogue of Microorganisms (GCM) 10K type strain sequencing project: providing services to taxonomists for standard genome sequencing and annotation.</title>
        <authorList>
            <consortium name="The Broad Institute Genomics Platform"/>
            <consortium name="The Broad Institute Genome Sequencing Center for Infectious Disease"/>
            <person name="Wu L."/>
            <person name="Ma J."/>
        </authorList>
    </citation>
    <scope>NUCLEOTIDE SEQUENCE [LARGE SCALE GENOMIC DNA]</scope>
    <source>
        <strain evidence="3">NBRC 105857</strain>
    </source>
</reference>
<feature type="transmembrane region" description="Helical" evidence="1">
    <location>
        <begin position="20"/>
        <end position="41"/>
    </location>
</feature>
<evidence type="ECO:0000256" key="1">
    <source>
        <dbReference type="SAM" id="Phobius"/>
    </source>
</evidence>